<proteinExistence type="predicted"/>
<protein>
    <recommendedName>
        <fullName evidence="4">Citrate transporter</fullName>
    </recommendedName>
</protein>
<feature type="transmembrane region" description="Helical" evidence="1">
    <location>
        <begin position="100"/>
        <end position="118"/>
    </location>
</feature>
<feature type="transmembrane region" description="Helical" evidence="1">
    <location>
        <begin position="6"/>
        <end position="22"/>
    </location>
</feature>
<dbReference type="RefSeq" id="WP_013275021.1">
    <property type="nucleotide sequence ID" value="NC_014377.1"/>
</dbReference>
<dbReference type="AlphaFoldDB" id="D9S042"/>
<reference evidence="2 3" key="1">
    <citation type="journal article" date="2010" name="Stand. Genomic Sci.">
        <title>Complete genome sequence of Thermosediminibacter oceani type strain (JW/IW-1228P).</title>
        <authorList>
            <person name="Pitluck S."/>
            <person name="Yasawong M."/>
            <person name="Munk C."/>
            <person name="Nolan M."/>
            <person name="Lapidus A."/>
            <person name="Lucas S."/>
            <person name="Glavina Del Rio T."/>
            <person name="Tice H."/>
            <person name="Cheng J.F."/>
            <person name="Bruce D."/>
            <person name="Detter C."/>
            <person name="Tapia R."/>
            <person name="Han C."/>
            <person name="Goodwin L."/>
            <person name="Liolios K."/>
            <person name="Ivanova N."/>
            <person name="Mavromatis K."/>
            <person name="Mikhailova N."/>
            <person name="Pati A."/>
            <person name="Chen A."/>
            <person name="Palaniappan K."/>
            <person name="Land M."/>
            <person name="Hauser L."/>
            <person name="Chang Y.J."/>
            <person name="Jeffries C.D."/>
            <person name="Rohde M."/>
            <person name="Spring S."/>
            <person name="Sikorski J."/>
            <person name="Goker M."/>
            <person name="Woyke T."/>
            <person name="Bristow J."/>
            <person name="Eisen J.A."/>
            <person name="Markowitz V."/>
            <person name="Hugenholtz P."/>
            <person name="Kyrpides N.C."/>
            <person name="Klenk H.P."/>
        </authorList>
    </citation>
    <scope>NUCLEOTIDE SEQUENCE [LARGE SCALE GENOMIC DNA]</scope>
    <source>
        <strain evidence="3">ATCC BAA-1034 / DSM 16646 / JW/IW-1228P</strain>
    </source>
</reference>
<feature type="transmembrane region" description="Helical" evidence="1">
    <location>
        <begin position="353"/>
        <end position="374"/>
    </location>
</feature>
<dbReference type="eggNOG" id="COG1906">
    <property type="taxonomic scope" value="Bacteria"/>
</dbReference>
<dbReference type="Proteomes" id="UP000000272">
    <property type="component" value="Chromosome"/>
</dbReference>
<keyword evidence="3" id="KW-1185">Reference proteome</keyword>
<dbReference type="EMBL" id="CP002131">
    <property type="protein sequence ID" value="ADL06970.1"/>
    <property type="molecule type" value="Genomic_DNA"/>
</dbReference>
<evidence type="ECO:0000313" key="3">
    <source>
        <dbReference type="Proteomes" id="UP000000272"/>
    </source>
</evidence>
<evidence type="ECO:0000313" key="2">
    <source>
        <dbReference type="EMBL" id="ADL06970.1"/>
    </source>
</evidence>
<keyword evidence="1" id="KW-0472">Membrane</keyword>
<feature type="transmembrane region" description="Helical" evidence="1">
    <location>
        <begin position="186"/>
        <end position="204"/>
    </location>
</feature>
<feature type="transmembrane region" description="Helical" evidence="1">
    <location>
        <begin position="444"/>
        <end position="462"/>
    </location>
</feature>
<organism evidence="2 3">
    <name type="scientific">Thermosediminibacter oceani (strain ATCC BAA-1034 / DSM 16646 / JW/IW-1228P)</name>
    <dbReference type="NCBI Taxonomy" id="555079"/>
    <lineage>
        <taxon>Bacteria</taxon>
        <taxon>Bacillati</taxon>
        <taxon>Bacillota</taxon>
        <taxon>Clostridia</taxon>
        <taxon>Thermosediminibacterales</taxon>
        <taxon>Thermosediminibacteraceae</taxon>
        <taxon>Thermosediminibacter</taxon>
    </lineage>
</organism>
<feature type="transmembrane region" description="Helical" evidence="1">
    <location>
        <begin position="58"/>
        <end position="79"/>
    </location>
</feature>
<accession>D9S042</accession>
<feature type="transmembrane region" description="Helical" evidence="1">
    <location>
        <begin position="386"/>
        <end position="406"/>
    </location>
</feature>
<keyword evidence="1" id="KW-1133">Transmembrane helix</keyword>
<evidence type="ECO:0000256" key="1">
    <source>
        <dbReference type="SAM" id="Phobius"/>
    </source>
</evidence>
<sequence length="463" mass="47510">MTLAHWIYALGTLAVVITMILRRNVVIPCILSTFLIGMIFTGSLVGAVTVVFKANLAALSELGSIFVIIGLMVAMLKSLSVTGADELLVSPLRKLMVSPLISYAILVLSTYIISLFFWPTPAVPLIGALLLPAAVKSGLPPMAAAVAIALAGQGMALSGDFVIQGAPGLSAKSAGIPVPLVTSDGAILSLVTGITAIIIAYLMMRKDIEKFRPEGMKEAAASSEVDAAMQVHAKERKGQNFAPFLAVLLVVAIAAVIFSMFRFNIKGGDASALLGGAAVLIMTVATLLVEGAMGLDKVADHLTDGFVFAFKVMGQILPIAGFFFLGNPEAVVKIMGEGAPGYLFDIGKMLADLIPAHGFLAAFGMLIIGIITGLDGSGFSGLPLTGTLAGAMAAGNQSVASALAAIGQMGAVWSGGGTIIAWSSLVAVAGIAGEPVLDLVRKNFIPVTIGLVVSTIVAVLFLM</sequence>
<feature type="transmembrane region" description="Helical" evidence="1">
    <location>
        <begin position="241"/>
        <end position="261"/>
    </location>
</feature>
<dbReference type="HOGENOM" id="CLU_046665_1_0_9"/>
<name>D9S042_THEOJ</name>
<feature type="transmembrane region" description="Helical" evidence="1">
    <location>
        <begin position="273"/>
        <end position="293"/>
    </location>
</feature>
<dbReference type="KEGG" id="toc:Toce_0181"/>
<dbReference type="OrthoDB" id="8641791at2"/>
<gene>
    <name evidence="2" type="ordered locus">Toce_0181</name>
</gene>
<evidence type="ECO:0008006" key="4">
    <source>
        <dbReference type="Google" id="ProtNLM"/>
    </source>
</evidence>
<feature type="transmembrane region" description="Helical" evidence="1">
    <location>
        <begin position="29"/>
        <end position="52"/>
    </location>
</feature>
<keyword evidence="1" id="KW-0812">Transmembrane</keyword>
<feature type="transmembrane region" description="Helical" evidence="1">
    <location>
        <begin position="305"/>
        <end position="325"/>
    </location>
</feature>
<feature type="transmembrane region" description="Helical" evidence="1">
    <location>
        <begin position="412"/>
        <end position="432"/>
    </location>
</feature>